<accession>A0A644ZXC6</accession>
<dbReference type="InterPro" id="IPR014710">
    <property type="entry name" value="RmlC-like_jellyroll"/>
</dbReference>
<proteinExistence type="predicted"/>
<protein>
    <recommendedName>
        <fullName evidence="1">Cupin type-2 domain-containing protein</fullName>
    </recommendedName>
</protein>
<dbReference type="SUPFAM" id="SSF51182">
    <property type="entry name" value="RmlC-like cupins"/>
    <property type="match status" value="1"/>
</dbReference>
<dbReference type="InterPro" id="IPR011051">
    <property type="entry name" value="RmlC_Cupin_sf"/>
</dbReference>
<name>A0A644ZXC6_9ZZZZ</name>
<dbReference type="AlphaFoldDB" id="A0A644ZXC6"/>
<dbReference type="EMBL" id="VSSQ01010949">
    <property type="protein sequence ID" value="MPM45619.1"/>
    <property type="molecule type" value="Genomic_DNA"/>
</dbReference>
<dbReference type="Pfam" id="PF07883">
    <property type="entry name" value="Cupin_2"/>
    <property type="match status" value="1"/>
</dbReference>
<evidence type="ECO:0000259" key="1">
    <source>
        <dbReference type="Pfam" id="PF07883"/>
    </source>
</evidence>
<dbReference type="CDD" id="cd02230">
    <property type="entry name" value="cupin_HP0902-like"/>
    <property type="match status" value="1"/>
</dbReference>
<dbReference type="Gene3D" id="2.60.120.10">
    <property type="entry name" value="Jelly Rolls"/>
    <property type="match status" value="1"/>
</dbReference>
<reference evidence="2" key="1">
    <citation type="submission" date="2019-08" db="EMBL/GenBank/DDBJ databases">
        <authorList>
            <person name="Kucharzyk K."/>
            <person name="Murdoch R.W."/>
            <person name="Higgins S."/>
            <person name="Loffler F."/>
        </authorList>
    </citation>
    <scope>NUCLEOTIDE SEQUENCE</scope>
</reference>
<dbReference type="PANTHER" id="PTHR37694">
    <property type="entry name" value="SLR8022 PROTEIN"/>
    <property type="match status" value="1"/>
</dbReference>
<feature type="domain" description="Cupin type-2" evidence="1">
    <location>
        <begin position="39"/>
        <end position="103"/>
    </location>
</feature>
<dbReference type="PANTHER" id="PTHR37694:SF1">
    <property type="entry name" value="SLR8022 PROTEIN"/>
    <property type="match status" value="1"/>
</dbReference>
<dbReference type="InterPro" id="IPR013096">
    <property type="entry name" value="Cupin_2"/>
</dbReference>
<organism evidence="2">
    <name type="scientific">bioreactor metagenome</name>
    <dbReference type="NCBI Taxonomy" id="1076179"/>
    <lineage>
        <taxon>unclassified sequences</taxon>
        <taxon>metagenomes</taxon>
        <taxon>ecological metagenomes</taxon>
    </lineage>
</organism>
<comment type="caution">
    <text evidence="2">The sequence shown here is derived from an EMBL/GenBank/DDBJ whole genome shotgun (WGS) entry which is preliminary data.</text>
</comment>
<sequence>MATFEPAKIFSMENSIEYSSGGVVSKQVIKKQSGNVTLFSFDKDQGLTEHTSPYDAMVYLLDGEAEIRIDGNPHHLKKGECIIMPAGFSHALYAIEPFKMVLTMIKQ</sequence>
<gene>
    <name evidence="2" type="ORF">SDC9_92307</name>
</gene>
<evidence type="ECO:0000313" key="2">
    <source>
        <dbReference type="EMBL" id="MPM45619.1"/>
    </source>
</evidence>